<proteinExistence type="predicted"/>
<organism evidence="2 3">
    <name type="scientific">Mytilus coruscus</name>
    <name type="common">Sea mussel</name>
    <dbReference type="NCBI Taxonomy" id="42192"/>
    <lineage>
        <taxon>Eukaryota</taxon>
        <taxon>Metazoa</taxon>
        <taxon>Spiralia</taxon>
        <taxon>Lophotrochozoa</taxon>
        <taxon>Mollusca</taxon>
        <taxon>Bivalvia</taxon>
        <taxon>Autobranchia</taxon>
        <taxon>Pteriomorphia</taxon>
        <taxon>Mytilida</taxon>
        <taxon>Mytiloidea</taxon>
        <taxon>Mytilidae</taxon>
        <taxon>Mytilinae</taxon>
        <taxon>Mytilus</taxon>
    </lineage>
</organism>
<keyword evidence="1" id="KW-0472">Membrane</keyword>
<dbReference type="AlphaFoldDB" id="A0A6J8BB22"/>
<gene>
    <name evidence="2" type="ORF">MCOR_17023</name>
</gene>
<evidence type="ECO:0000256" key="1">
    <source>
        <dbReference type="SAM" id="Phobius"/>
    </source>
</evidence>
<dbReference type="InterPro" id="IPR043519">
    <property type="entry name" value="NT_sf"/>
</dbReference>
<sequence length="270" mass="31339">METETIQAGYTMLHCIFTNNAFQCCKKVNGKYYFSNVLFKQRFLLDQKMLMVTRGPCLSNEQGDYDIAQALHSKLWISAANYWITRSKNVWPNLTPLHISLASYNYLSQNVVGSDYYVNIIRMMNAIRENLTRDDTCTTITSGSFGEGLGVRGSDLDILFILKDFEVSEDEIFYFKFSKTCFKLETVEVHPGYSRLRLMYTSDKKHLELCEKLYTKYYFSNALIKEWLLEFQVNTNLKSTHGPVLGIRLMILTLYIAYILHHGSYLQKTG</sequence>
<evidence type="ECO:0000313" key="3">
    <source>
        <dbReference type="Proteomes" id="UP000507470"/>
    </source>
</evidence>
<dbReference type="Proteomes" id="UP000507470">
    <property type="component" value="Unassembled WGS sequence"/>
</dbReference>
<name>A0A6J8BB22_MYTCO</name>
<accession>A0A6J8BB22</accession>
<evidence type="ECO:0000313" key="2">
    <source>
        <dbReference type="EMBL" id="CAC5381112.1"/>
    </source>
</evidence>
<keyword evidence="1" id="KW-0812">Transmembrane</keyword>
<keyword evidence="1" id="KW-1133">Transmembrane helix</keyword>
<reference evidence="2 3" key="1">
    <citation type="submission" date="2020-06" db="EMBL/GenBank/DDBJ databases">
        <authorList>
            <person name="Li R."/>
            <person name="Bekaert M."/>
        </authorList>
    </citation>
    <scope>NUCLEOTIDE SEQUENCE [LARGE SCALE GENOMIC DNA]</scope>
    <source>
        <strain evidence="3">wild</strain>
    </source>
</reference>
<feature type="transmembrane region" description="Helical" evidence="1">
    <location>
        <begin position="242"/>
        <end position="260"/>
    </location>
</feature>
<protein>
    <submittedName>
        <fullName evidence="2">Uncharacterized protein</fullName>
    </submittedName>
</protein>
<keyword evidence="3" id="KW-1185">Reference proteome</keyword>
<dbReference type="EMBL" id="CACVKT020002992">
    <property type="protein sequence ID" value="CAC5381112.1"/>
    <property type="molecule type" value="Genomic_DNA"/>
</dbReference>
<dbReference type="SUPFAM" id="SSF81301">
    <property type="entry name" value="Nucleotidyltransferase"/>
    <property type="match status" value="1"/>
</dbReference>